<sequence>MSPNGVADSVELTILTKALDDYCAAHHIVGDAERERIAIKVMSLFRQGLIRPERLSAELEKIH</sequence>
<dbReference type="AlphaFoldDB" id="A0A0K2VND0"/>
<name>A0A0K2VND0_MESPL</name>
<dbReference type="EMBL" id="CCND01000001">
    <property type="protein sequence ID" value="CDX49125.1"/>
    <property type="molecule type" value="Genomic_DNA"/>
</dbReference>
<organism evidence="1 2">
    <name type="scientific">Mesorhizobium plurifarium</name>
    <dbReference type="NCBI Taxonomy" id="69974"/>
    <lineage>
        <taxon>Bacteria</taxon>
        <taxon>Pseudomonadati</taxon>
        <taxon>Pseudomonadota</taxon>
        <taxon>Alphaproteobacteria</taxon>
        <taxon>Hyphomicrobiales</taxon>
        <taxon>Phyllobacteriaceae</taxon>
        <taxon>Mesorhizobium</taxon>
    </lineage>
</organism>
<reference evidence="2" key="1">
    <citation type="submission" date="2014-08" db="EMBL/GenBank/DDBJ databases">
        <authorList>
            <person name="Edwards T."/>
        </authorList>
    </citation>
    <scope>NUCLEOTIDE SEQUENCE [LARGE SCALE GENOMIC DNA]</scope>
</reference>
<protein>
    <submittedName>
        <fullName evidence="1">Uncharacterized protein</fullName>
    </submittedName>
</protein>
<dbReference type="Proteomes" id="UP000182888">
    <property type="component" value="Unassembled WGS sequence"/>
</dbReference>
<gene>
    <name evidence="1" type="ORF">MPL1032_10201</name>
</gene>
<evidence type="ECO:0000313" key="1">
    <source>
        <dbReference type="EMBL" id="CDX49125.1"/>
    </source>
</evidence>
<proteinExistence type="predicted"/>
<evidence type="ECO:0000313" key="2">
    <source>
        <dbReference type="Proteomes" id="UP000182888"/>
    </source>
</evidence>
<accession>A0A0K2VND0</accession>